<proteinExistence type="predicted"/>
<evidence type="ECO:0000313" key="2">
    <source>
        <dbReference type="Proteomes" id="UP000568380"/>
    </source>
</evidence>
<dbReference type="AlphaFoldDB" id="A0A7W7ZX29"/>
<dbReference type="RefSeq" id="WP_184958505.1">
    <property type="nucleotide sequence ID" value="NZ_JACHIN010000001.1"/>
</dbReference>
<keyword evidence="2" id="KW-1185">Reference proteome</keyword>
<name>A0A7W7ZX29_9ACTN</name>
<sequence length="281" mass="30714">MLHIELDVFSGRPNPHWKLTAREERELIERLKANRSGLRQVNDVESKLGYRGMVVTADRSSQERLTASGLPPSFRLREATGLQVSDVTERWLLHTPGAQSTISPEVGGVVDLTIGSPTAQQEGGGQAIAACATWSSTWADLNTFWNGARRPTNNCYNFASSLATGTFAQPGRGTGSIFTALTIANIKAAVFRDGYTSACNDDRFVSYVCIWPGTDFHFYHRIADYSGSLQRWAHKPGSTPATNVDNSGLAITNPVTCNRGPYTVDGSPYIYPRVNPRSTIN</sequence>
<comment type="caution">
    <text evidence="1">The sequence shown here is derived from an EMBL/GenBank/DDBJ whole genome shotgun (WGS) entry which is preliminary data.</text>
</comment>
<protein>
    <submittedName>
        <fullName evidence="1">Uncharacterized protein</fullName>
    </submittedName>
</protein>
<organism evidence="1 2">
    <name type="scientific">Nonomuraea endophytica</name>
    <dbReference type="NCBI Taxonomy" id="714136"/>
    <lineage>
        <taxon>Bacteria</taxon>
        <taxon>Bacillati</taxon>
        <taxon>Actinomycetota</taxon>
        <taxon>Actinomycetes</taxon>
        <taxon>Streptosporangiales</taxon>
        <taxon>Streptosporangiaceae</taxon>
        <taxon>Nonomuraea</taxon>
    </lineage>
</organism>
<gene>
    <name evidence="1" type="ORF">HNR40_000866</name>
</gene>
<accession>A0A7W7ZX29</accession>
<reference evidence="1 2" key="1">
    <citation type="submission" date="2020-08" db="EMBL/GenBank/DDBJ databases">
        <title>Genomic Encyclopedia of Type Strains, Phase IV (KMG-IV): sequencing the most valuable type-strain genomes for metagenomic binning, comparative biology and taxonomic classification.</title>
        <authorList>
            <person name="Goeker M."/>
        </authorList>
    </citation>
    <scope>NUCLEOTIDE SEQUENCE [LARGE SCALE GENOMIC DNA]</scope>
    <source>
        <strain evidence="1 2">DSM 45385</strain>
    </source>
</reference>
<dbReference type="EMBL" id="JACHIN010000001">
    <property type="protein sequence ID" value="MBB5075420.1"/>
    <property type="molecule type" value="Genomic_DNA"/>
</dbReference>
<dbReference type="Proteomes" id="UP000568380">
    <property type="component" value="Unassembled WGS sequence"/>
</dbReference>
<evidence type="ECO:0000313" key="1">
    <source>
        <dbReference type="EMBL" id="MBB5075420.1"/>
    </source>
</evidence>